<dbReference type="RefSeq" id="WP_238204951.1">
    <property type="nucleotide sequence ID" value="NZ_BPQE01000020.1"/>
</dbReference>
<keyword evidence="1" id="KW-0472">Membrane</keyword>
<feature type="transmembrane region" description="Helical" evidence="1">
    <location>
        <begin position="6"/>
        <end position="28"/>
    </location>
</feature>
<dbReference type="Proteomes" id="UP001231124">
    <property type="component" value="Unassembled WGS sequence"/>
</dbReference>
<dbReference type="EMBL" id="JAUSVP010000001">
    <property type="protein sequence ID" value="MDQ0445794.1"/>
    <property type="molecule type" value="Genomic_DNA"/>
</dbReference>
<feature type="transmembrane region" description="Helical" evidence="1">
    <location>
        <begin position="60"/>
        <end position="81"/>
    </location>
</feature>
<keyword evidence="3" id="KW-1185">Reference proteome</keyword>
<comment type="caution">
    <text evidence="2">The sequence shown here is derived from an EMBL/GenBank/DDBJ whole genome shotgun (WGS) entry which is preliminary data.</text>
</comment>
<evidence type="ECO:0000313" key="3">
    <source>
        <dbReference type="Proteomes" id="UP001231124"/>
    </source>
</evidence>
<evidence type="ECO:0000256" key="1">
    <source>
        <dbReference type="SAM" id="Phobius"/>
    </source>
</evidence>
<accession>A0ABU0HTZ3</accession>
<feature type="transmembrane region" description="Helical" evidence="1">
    <location>
        <begin position="35"/>
        <end position="54"/>
    </location>
</feature>
<organism evidence="2 3">
    <name type="scientific">Methylobacterium aerolatum</name>
    <dbReference type="NCBI Taxonomy" id="418708"/>
    <lineage>
        <taxon>Bacteria</taxon>
        <taxon>Pseudomonadati</taxon>
        <taxon>Pseudomonadota</taxon>
        <taxon>Alphaproteobacteria</taxon>
        <taxon>Hyphomicrobiales</taxon>
        <taxon>Methylobacteriaceae</taxon>
        <taxon>Methylobacterium</taxon>
    </lineage>
</organism>
<evidence type="ECO:0000313" key="2">
    <source>
        <dbReference type="EMBL" id="MDQ0445794.1"/>
    </source>
</evidence>
<keyword evidence="1" id="KW-1133">Transmembrane helix</keyword>
<reference evidence="2 3" key="1">
    <citation type="submission" date="2023-07" db="EMBL/GenBank/DDBJ databases">
        <title>Genomic Encyclopedia of Type Strains, Phase IV (KMG-IV): sequencing the most valuable type-strain genomes for metagenomic binning, comparative biology and taxonomic classification.</title>
        <authorList>
            <person name="Goeker M."/>
        </authorList>
    </citation>
    <scope>NUCLEOTIDE SEQUENCE [LARGE SCALE GENOMIC DNA]</scope>
    <source>
        <strain evidence="2 3">DSM 19013</strain>
    </source>
</reference>
<protein>
    <submittedName>
        <fullName evidence="2">Peptidoglycan/LPS O-acetylase OafA/YrhL</fullName>
    </submittedName>
</protein>
<proteinExistence type="predicted"/>
<keyword evidence="1" id="KW-0812">Transmembrane</keyword>
<name>A0ABU0HTZ3_9HYPH</name>
<gene>
    <name evidence="2" type="ORF">QO012_000272</name>
</gene>
<sequence length="90" mass="9144">MIPLLINLWPGLAGALALGIVVGVVTGWPRSRTVSLVLSGLALVLILLATAQAVPGVPGFWIEAAALMLPLYITGCAVGALGNRTNDAGR</sequence>